<dbReference type="EMBL" id="NIXT01003025">
    <property type="protein sequence ID" value="OXE29659.1"/>
    <property type="molecule type" value="Genomic_DNA"/>
</dbReference>
<organism evidence="1 2">
    <name type="scientific">Vibrio parahaemolyticus</name>
    <dbReference type="NCBI Taxonomy" id="670"/>
    <lineage>
        <taxon>Bacteria</taxon>
        <taxon>Pseudomonadati</taxon>
        <taxon>Pseudomonadota</taxon>
        <taxon>Gammaproteobacteria</taxon>
        <taxon>Vibrionales</taxon>
        <taxon>Vibrionaceae</taxon>
        <taxon>Vibrio</taxon>
    </lineage>
</organism>
<protein>
    <submittedName>
        <fullName evidence="1">Uncharacterized protein</fullName>
    </submittedName>
</protein>
<dbReference type="AlphaFoldDB" id="A0A227J3H9"/>
<sequence>MKLEAHGVIFIQQCNVKSPFIMVCIGGKVEVMGMKGLCEGVTPHRARTLEENQHRAVNYKQTN</sequence>
<proteinExistence type="predicted"/>
<name>A0A227J3H9_VIBPH</name>
<comment type="caution">
    <text evidence="1">The sequence shown here is derived from an EMBL/GenBank/DDBJ whole genome shotgun (WGS) entry which is preliminary data.</text>
</comment>
<evidence type="ECO:0000313" key="1">
    <source>
        <dbReference type="EMBL" id="OXE29659.1"/>
    </source>
</evidence>
<reference evidence="1 2" key="1">
    <citation type="journal article" date="2017" name="Appl. Environ. Microbiol.">
        <title>Parallel evolution of two clades of a major Atlantic endemic Vibrio parahaemolyticus pathogen lineage by independent acquisition of related pathogenicity islands.</title>
        <authorList>
            <person name="Xu F."/>
            <person name="Gonzalez-Escalona N."/>
            <person name="Drees K.P."/>
            <person name="Sebra R.P."/>
            <person name="Cooper V.S."/>
            <person name="Jones S.H."/>
            <person name="Whistler C.A."/>
        </authorList>
    </citation>
    <scope>NUCLEOTIDE SEQUENCE [LARGE SCALE GENOMIC DNA]</scope>
    <source>
        <strain evidence="1 2">MAVP-3</strain>
    </source>
</reference>
<dbReference type="Proteomes" id="UP000214596">
    <property type="component" value="Unassembled WGS sequence"/>
</dbReference>
<evidence type="ECO:0000313" key="2">
    <source>
        <dbReference type="Proteomes" id="UP000214596"/>
    </source>
</evidence>
<accession>A0A227J3H9</accession>
<gene>
    <name evidence="1" type="ORF">CA163_27470</name>
</gene>